<feature type="transmembrane region" description="Helical" evidence="8">
    <location>
        <begin position="387"/>
        <end position="412"/>
    </location>
</feature>
<reference evidence="11 12" key="1">
    <citation type="submission" date="2019-07" db="EMBL/GenBank/DDBJ databases">
        <title>Full genome sequence of Humibacter sp. WJ7-1.</title>
        <authorList>
            <person name="Im W.-T."/>
        </authorList>
    </citation>
    <scope>NUCLEOTIDE SEQUENCE [LARGE SCALE GENOMIC DNA]</scope>
    <source>
        <strain evidence="11 12">WJ7-1</strain>
    </source>
</reference>
<proteinExistence type="inferred from homology"/>
<name>A0A5B8M6Z5_9MICO</name>
<organism evidence="11 12">
    <name type="scientific">Humibacter ginsenosidimutans</name>
    <dbReference type="NCBI Taxonomy" id="2599293"/>
    <lineage>
        <taxon>Bacteria</taxon>
        <taxon>Bacillati</taxon>
        <taxon>Actinomycetota</taxon>
        <taxon>Actinomycetes</taxon>
        <taxon>Micrococcales</taxon>
        <taxon>Microbacteriaceae</taxon>
        <taxon>Humibacter</taxon>
    </lineage>
</organism>
<evidence type="ECO:0000256" key="4">
    <source>
        <dbReference type="ARBA" id="ARBA00022989"/>
    </source>
</evidence>
<evidence type="ECO:0000313" key="12">
    <source>
        <dbReference type="Proteomes" id="UP000320216"/>
    </source>
</evidence>
<keyword evidence="5 8" id="KW-0472">Membrane</keyword>
<dbReference type="InterPro" id="IPR050250">
    <property type="entry name" value="Macrolide_Exporter_MacB"/>
</dbReference>
<dbReference type="KEGG" id="huw:FPZ11_16715"/>
<dbReference type="Proteomes" id="UP000320216">
    <property type="component" value="Chromosome"/>
</dbReference>
<evidence type="ECO:0000313" key="11">
    <source>
        <dbReference type="EMBL" id="QDZ16183.1"/>
    </source>
</evidence>
<dbReference type="GO" id="GO:0022857">
    <property type="term" value="F:transmembrane transporter activity"/>
    <property type="evidence" value="ECO:0007669"/>
    <property type="project" value="TreeGrafter"/>
</dbReference>
<evidence type="ECO:0000256" key="2">
    <source>
        <dbReference type="ARBA" id="ARBA00022475"/>
    </source>
</evidence>
<dbReference type="RefSeq" id="WP_146322187.1">
    <property type="nucleotide sequence ID" value="NZ_CP042305.1"/>
</dbReference>
<keyword evidence="3 8" id="KW-0812">Transmembrane</keyword>
<sequence length="524" mass="51804">MFGTYLRRELLGRRRQTIIIAIGMALAIALVIIVNSVAAGVKNAQAQVLQSVYGVGTDITITKPVSAPTAGGDQAQGPRFNFGANSGTKSSDGSRKVDSSRLSVGFGTNVMNETKLTAVKKTSGVAAASAVLSLQNTSFNGTLPDFSQRSQGGQGGFGQSGSGGTQSDTGGADGKGGSSFQVNSFSVMGITPGAKAVGPVASTALAKGRTLAASDAGKDVAVLDSSYAKSKSLSVGDTLSVGGKDFKVVGTVKPTGSDSATAANVYIPLDVAQSLSTEKGKISTIYVSAQSASDVDSLKSALQKSVPGTTVSTQADLASSVSGSLGSAGQLVSNLGTWLSVIVLAAAFLIAILFTISGVTRRTREFGTLKAIGWSNRRIVGQVAGESVVQGVIGGVVGIVVGLIGVLVVNVISPTLTGGVSSGGFGGALADGARRAFGGERTGGGGAVSTGAPGAGFGGAGGFGEAARSAASSASTQVDLSAPITVWIIVIAVALAVLGGLLAGAIGGWRASRLRPAEALRSVQ</sequence>
<evidence type="ECO:0000259" key="9">
    <source>
        <dbReference type="Pfam" id="PF02687"/>
    </source>
</evidence>
<feature type="domain" description="ABC3 transporter permease C-terminal" evidence="9">
    <location>
        <begin position="339"/>
        <end position="409"/>
    </location>
</feature>
<dbReference type="GO" id="GO:0005886">
    <property type="term" value="C:plasma membrane"/>
    <property type="evidence" value="ECO:0007669"/>
    <property type="project" value="UniProtKB-SubCell"/>
</dbReference>
<dbReference type="AlphaFoldDB" id="A0A5B8M6Z5"/>
<evidence type="ECO:0000256" key="1">
    <source>
        <dbReference type="ARBA" id="ARBA00004651"/>
    </source>
</evidence>
<evidence type="ECO:0000259" key="10">
    <source>
        <dbReference type="Pfam" id="PF12704"/>
    </source>
</evidence>
<dbReference type="OrthoDB" id="4832961at2"/>
<evidence type="ECO:0000256" key="8">
    <source>
        <dbReference type="SAM" id="Phobius"/>
    </source>
</evidence>
<dbReference type="Pfam" id="PF12704">
    <property type="entry name" value="MacB_PCD"/>
    <property type="match status" value="1"/>
</dbReference>
<keyword evidence="4 8" id="KW-1133">Transmembrane helix</keyword>
<feature type="region of interest" description="Disordered" evidence="7">
    <location>
        <begin position="66"/>
        <end position="99"/>
    </location>
</feature>
<dbReference type="InterPro" id="IPR003838">
    <property type="entry name" value="ABC3_permease_C"/>
</dbReference>
<protein>
    <submittedName>
        <fullName evidence="11">ABC transporter permease</fullName>
    </submittedName>
</protein>
<comment type="subcellular location">
    <subcellularLocation>
        <location evidence="1">Cell membrane</location>
        <topology evidence="1">Multi-pass membrane protein</topology>
    </subcellularLocation>
</comment>
<feature type="compositionally biased region" description="Gly residues" evidence="7">
    <location>
        <begin position="152"/>
        <end position="164"/>
    </location>
</feature>
<feature type="domain" description="MacB-like periplasmic core" evidence="10">
    <location>
        <begin position="17"/>
        <end position="304"/>
    </location>
</feature>
<evidence type="ECO:0000256" key="5">
    <source>
        <dbReference type="ARBA" id="ARBA00023136"/>
    </source>
</evidence>
<feature type="transmembrane region" description="Helical" evidence="8">
    <location>
        <begin position="484"/>
        <end position="506"/>
    </location>
</feature>
<dbReference type="InterPro" id="IPR025857">
    <property type="entry name" value="MacB_PCD"/>
</dbReference>
<feature type="region of interest" description="Disordered" evidence="7">
    <location>
        <begin position="142"/>
        <end position="176"/>
    </location>
</feature>
<dbReference type="PANTHER" id="PTHR30572:SF4">
    <property type="entry name" value="ABC TRANSPORTER PERMEASE YTRF"/>
    <property type="match status" value="1"/>
</dbReference>
<comment type="similarity">
    <text evidence="6">Belongs to the ABC-4 integral membrane protein family.</text>
</comment>
<feature type="transmembrane region" description="Helical" evidence="8">
    <location>
        <begin position="17"/>
        <end position="41"/>
    </location>
</feature>
<evidence type="ECO:0000256" key="6">
    <source>
        <dbReference type="ARBA" id="ARBA00038076"/>
    </source>
</evidence>
<dbReference type="EMBL" id="CP042305">
    <property type="protein sequence ID" value="QDZ16183.1"/>
    <property type="molecule type" value="Genomic_DNA"/>
</dbReference>
<dbReference type="PANTHER" id="PTHR30572">
    <property type="entry name" value="MEMBRANE COMPONENT OF TRANSPORTER-RELATED"/>
    <property type="match status" value="1"/>
</dbReference>
<gene>
    <name evidence="11" type="ORF">FPZ11_16715</name>
</gene>
<feature type="transmembrane region" description="Helical" evidence="8">
    <location>
        <begin position="335"/>
        <end position="356"/>
    </location>
</feature>
<keyword evidence="12" id="KW-1185">Reference proteome</keyword>
<keyword evidence="2" id="KW-1003">Cell membrane</keyword>
<evidence type="ECO:0000256" key="3">
    <source>
        <dbReference type="ARBA" id="ARBA00022692"/>
    </source>
</evidence>
<accession>A0A5B8M6Z5</accession>
<evidence type="ECO:0000256" key="7">
    <source>
        <dbReference type="SAM" id="MobiDB-lite"/>
    </source>
</evidence>
<dbReference type="Pfam" id="PF02687">
    <property type="entry name" value="FtsX"/>
    <property type="match status" value="1"/>
</dbReference>